<dbReference type="STRING" id="1109412.BN1221_02136"/>
<dbReference type="InterPro" id="IPR048149">
    <property type="entry name" value="YjaA"/>
</dbReference>
<organism evidence="1 2">
    <name type="scientific">Brenneria goodwinii</name>
    <dbReference type="NCBI Taxonomy" id="1109412"/>
    <lineage>
        <taxon>Bacteria</taxon>
        <taxon>Pseudomonadati</taxon>
        <taxon>Pseudomonadota</taxon>
        <taxon>Gammaproteobacteria</taxon>
        <taxon>Enterobacterales</taxon>
        <taxon>Pectobacteriaceae</taxon>
        <taxon>Brenneria</taxon>
    </lineage>
</organism>
<dbReference type="OrthoDB" id="8612466at2"/>
<protein>
    <submittedName>
        <fullName evidence="1">Putative membrane protein</fullName>
    </submittedName>
</protein>
<evidence type="ECO:0000313" key="2">
    <source>
        <dbReference type="Proteomes" id="UP000044377"/>
    </source>
</evidence>
<gene>
    <name evidence="1" type="ORF">BN1221_02136</name>
</gene>
<evidence type="ECO:0000313" key="1">
    <source>
        <dbReference type="EMBL" id="CPR16544.1"/>
    </source>
</evidence>
<dbReference type="EMBL" id="CGIG01000001">
    <property type="protein sequence ID" value="CPR16544.1"/>
    <property type="molecule type" value="Genomic_DNA"/>
</dbReference>
<dbReference type="RefSeq" id="WP_048637273.1">
    <property type="nucleotide sequence ID" value="NZ_CGIG01000001.1"/>
</dbReference>
<name>A0A0G4JUY2_9GAMM</name>
<dbReference type="Proteomes" id="UP000044377">
    <property type="component" value="Unassembled WGS sequence"/>
</dbReference>
<dbReference type="NCBIfam" id="NF041448">
    <property type="entry name" value="stress_YjaA"/>
    <property type="match status" value="1"/>
</dbReference>
<keyword evidence="2" id="KW-1185">Reference proteome</keyword>
<dbReference type="AlphaFoldDB" id="A0A0G4JUY2"/>
<sequence>MTILYIQIRKNKMVVRNPEIHQEISDTSQVFSNSRLLVADFFRAQKVLYDLTRKFVKRSWFKFGRDILIIHALEMNEGGLSPVEERVLQEITVASSPKAHLIVIDGPRVLNDSEVIEQAKEKG</sequence>
<accession>A0A0G4JUY2</accession>
<reference evidence="2" key="1">
    <citation type="submission" date="2015-01" db="EMBL/GenBank/DDBJ databases">
        <authorList>
            <person name="Paterson Steve"/>
        </authorList>
    </citation>
    <scope>NUCLEOTIDE SEQUENCE [LARGE SCALE GENOMIC DNA]</scope>
    <source>
        <strain evidence="2">OBR1</strain>
    </source>
</reference>
<proteinExistence type="predicted"/>